<reference evidence="1 2" key="1">
    <citation type="submission" date="2016-05" db="EMBL/GenBank/DDBJ databases">
        <title>Microbial solvent formation.</title>
        <authorList>
            <person name="Poehlein A."/>
            <person name="Montoya Solano J.D."/>
            <person name="Flitsch S."/>
            <person name="Krabben P."/>
            <person name="Duerre P."/>
            <person name="Daniel R."/>
        </authorList>
    </citation>
    <scope>NUCLEOTIDE SEQUENCE [LARGE SCALE GENOMIC DNA]</scope>
    <source>
        <strain evidence="1 2">DSM 2619</strain>
    </source>
</reference>
<comment type="caution">
    <text evidence="1">The sequence shown here is derived from an EMBL/GenBank/DDBJ whole genome shotgun (WGS) entry which is preliminary data.</text>
</comment>
<dbReference type="EMBL" id="LZZM01000167">
    <property type="protein sequence ID" value="OOM76692.1"/>
    <property type="molecule type" value="Genomic_DNA"/>
</dbReference>
<dbReference type="InterPro" id="IPR011009">
    <property type="entry name" value="Kinase-like_dom_sf"/>
</dbReference>
<sequence length="189" mass="22217">MKQAINIKLNIDIKNLEFIGKGTQGKVYRIDSQKCIKVFKRNKECNNEVKTLLMSQKDVHFPQLYEFGVNYIIREYVNGIELNEYLLKEKILTSQISKKLIELYEAIVNVGYLRKDAAIFHILVMPSTELKLIDTAKAMKKKSTIPSLLISGLEDIGYKEDFFKFLKNNRPNLYAQWINYSKKKYKKMY</sequence>
<dbReference type="STRING" id="29367.CLPUN_26320"/>
<protein>
    <submittedName>
        <fullName evidence="1">Uncharacterized protein</fullName>
    </submittedName>
</protein>
<proteinExistence type="predicted"/>
<dbReference type="AlphaFoldDB" id="A0A1S8TGF1"/>
<evidence type="ECO:0000313" key="1">
    <source>
        <dbReference type="EMBL" id="OOM76692.1"/>
    </source>
</evidence>
<organism evidence="1 2">
    <name type="scientific">Clostridium puniceum</name>
    <dbReference type="NCBI Taxonomy" id="29367"/>
    <lineage>
        <taxon>Bacteria</taxon>
        <taxon>Bacillati</taxon>
        <taxon>Bacillota</taxon>
        <taxon>Clostridia</taxon>
        <taxon>Eubacteriales</taxon>
        <taxon>Clostridiaceae</taxon>
        <taxon>Clostridium</taxon>
    </lineage>
</organism>
<name>A0A1S8TGF1_9CLOT</name>
<dbReference type="SUPFAM" id="SSF56112">
    <property type="entry name" value="Protein kinase-like (PK-like)"/>
    <property type="match status" value="1"/>
</dbReference>
<gene>
    <name evidence="1" type="ORF">CLPUN_26320</name>
</gene>
<evidence type="ECO:0000313" key="2">
    <source>
        <dbReference type="Proteomes" id="UP000190890"/>
    </source>
</evidence>
<dbReference type="Proteomes" id="UP000190890">
    <property type="component" value="Unassembled WGS sequence"/>
</dbReference>
<keyword evidence="2" id="KW-1185">Reference proteome</keyword>
<accession>A0A1S8TGF1</accession>
<dbReference type="Gene3D" id="1.10.510.10">
    <property type="entry name" value="Transferase(Phosphotransferase) domain 1"/>
    <property type="match status" value="1"/>
</dbReference>